<evidence type="ECO:0000313" key="1">
    <source>
        <dbReference type="EMBL" id="MBC3804268.1"/>
    </source>
</evidence>
<protein>
    <submittedName>
        <fullName evidence="1">Uncharacterized protein</fullName>
    </submittedName>
</protein>
<dbReference type="EMBL" id="WJBC01000009">
    <property type="protein sequence ID" value="MBC3804268.1"/>
    <property type="molecule type" value="Genomic_DNA"/>
</dbReference>
<dbReference type="RefSeq" id="WP_186842159.1">
    <property type="nucleotide sequence ID" value="NZ_WJBC01000009.1"/>
</dbReference>
<name>A0ABR6WV16_9FIRM</name>
<sequence>MGLKPPLTYDDQIERLKKNGVEISDHDTALSVLSEANKFKPVSGARTHQFVFLFKRVIINRA</sequence>
<gene>
    <name evidence="1" type="ORF">GH808_07455</name>
</gene>
<evidence type="ECO:0000313" key="2">
    <source>
        <dbReference type="Proteomes" id="UP000603234"/>
    </source>
</evidence>
<reference evidence="1 2" key="1">
    <citation type="journal article" date="2020" name="mSystems">
        <title>Defining Genomic and Predicted Metabolic Features of the Acetobacterium Genus.</title>
        <authorList>
            <person name="Ross D.E."/>
            <person name="Marshall C.W."/>
            <person name="Gulliver D."/>
            <person name="May H.D."/>
            <person name="Norman R.S."/>
        </authorList>
    </citation>
    <scope>NUCLEOTIDE SEQUENCE [LARGE SCALE GENOMIC DNA]</scope>
    <source>
        <strain evidence="1 2">DSM 8238</strain>
    </source>
</reference>
<dbReference type="Proteomes" id="UP000603234">
    <property type="component" value="Unassembled WGS sequence"/>
</dbReference>
<accession>A0ABR6WV16</accession>
<comment type="caution">
    <text evidence="1">The sequence shown here is derived from an EMBL/GenBank/DDBJ whole genome shotgun (WGS) entry which is preliminary data.</text>
</comment>
<organism evidence="1 2">
    <name type="scientific">Acetobacterium fimetarium</name>
    <dbReference type="NCBI Taxonomy" id="52691"/>
    <lineage>
        <taxon>Bacteria</taxon>
        <taxon>Bacillati</taxon>
        <taxon>Bacillota</taxon>
        <taxon>Clostridia</taxon>
        <taxon>Eubacteriales</taxon>
        <taxon>Eubacteriaceae</taxon>
        <taxon>Acetobacterium</taxon>
    </lineage>
</organism>
<keyword evidence="2" id="KW-1185">Reference proteome</keyword>
<proteinExistence type="predicted"/>